<organism evidence="8 9">
    <name type="scientific">Sporormia fimetaria CBS 119925</name>
    <dbReference type="NCBI Taxonomy" id="1340428"/>
    <lineage>
        <taxon>Eukaryota</taxon>
        <taxon>Fungi</taxon>
        <taxon>Dikarya</taxon>
        <taxon>Ascomycota</taxon>
        <taxon>Pezizomycotina</taxon>
        <taxon>Dothideomycetes</taxon>
        <taxon>Pleosporomycetidae</taxon>
        <taxon>Pleosporales</taxon>
        <taxon>Sporormiaceae</taxon>
        <taxon>Sporormia</taxon>
    </lineage>
</organism>
<comment type="function">
    <text evidence="5">Multiubiquitin chain receptor involved in modulation of proteasomal degradation. Involved in nucleotide excision repair.</text>
</comment>
<dbReference type="GO" id="GO:0070628">
    <property type="term" value="F:proteasome binding"/>
    <property type="evidence" value="ECO:0007669"/>
    <property type="project" value="TreeGrafter"/>
</dbReference>
<dbReference type="NCBIfam" id="TIGR00601">
    <property type="entry name" value="rad23"/>
    <property type="match status" value="1"/>
</dbReference>
<evidence type="ECO:0000256" key="5">
    <source>
        <dbReference type="RuleBase" id="RU367049"/>
    </source>
</evidence>
<dbReference type="GO" id="GO:0006289">
    <property type="term" value="P:nucleotide-excision repair"/>
    <property type="evidence" value="ECO:0007669"/>
    <property type="project" value="UniProtKB-UniRule"/>
</dbReference>
<feature type="region of interest" description="Disordered" evidence="6">
    <location>
        <begin position="115"/>
        <end position="149"/>
    </location>
</feature>
<dbReference type="InterPro" id="IPR006636">
    <property type="entry name" value="STI1_HS-bd"/>
</dbReference>
<dbReference type="GO" id="GO:0003684">
    <property type="term" value="F:damaged DNA binding"/>
    <property type="evidence" value="ECO:0007669"/>
    <property type="project" value="UniProtKB-UniRule"/>
</dbReference>
<keyword evidence="9" id="KW-1185">Reference proteome</keyword>
<comment type="subcellular location">
    <subcellularLocation>
        <location evidence="5">Nucleus</location>
    </subcellularLocation>
    <subcellularLocation>
        <location evidence="5">Cytoplasm</location>
    </subcellularLocation>
</comment>
<dbReference type="Gene3D" id="1.10.10.540">
    <property type="entry name" value="XPC-binding domain"/>
    <property type="match status" value="1"/>
</dbReference>
<dbReference type="SUPFAM" id="SSF101238">
    <property type="entry name" value="XPC-binding domain"/>
    <property type="match status" value="1"/>
</dbReference>
<feature type="compositionally biased region" description="Pro residues" evidence="6">
    <location>
        <begin position="45"/>
        <end position="55"/>
    </location>
</feature>
<feature type="domain" description="UBA" evidence="7">
    <location>
        <begin position="262"/>
        <end position="303"/>
    </location>
</feature>
<dbReference type="Pfam" id="PF09280">
    <property type="entry name" value="XPC-binding"/>
    <property type="match status" value="1"/>
</dbReference>
<dbReference type="CDD" id="cd14280">
    <property type="entry name" value="UBA1_Rad23_like"/>
    <property type="match status" value="1"/>
</dbReference>
<evidence type="ECO:0000256" key="4">
    <source>
        <dbReference type="ARBA" id="ARBA00023242"/>
    </source>
</evidence>
<dbReference type="InterPro" id="IPR036353">
    <property type="entry name" value="XPC-bd_sf"/>
</dbReference>
<dbReference type="PANTHER" id="PTHR10621:SF0">
    <property type="entry name" value="UV EXCISION REPAIR PROTEIN RAD23"/>
    <property type="match status" value="1"/>
</dbReference>
<dbReference type="InterPro" id="IPR015940">
    <property type="entry name" value="UBA"/>
</dbReference>
<dbReference type="FunFam" id="1.10.10.540:FF:000001">
    <property type="entry name" value="UV excision repair protein RAD23 B"/>
    <property type="match status" value="1"/>
</dbReference>
<evidence type="ECO:0000256" key="3">
    <source>
        <dbReference type="ARBA" id="ARBA00023204"/>
    </source>
</evidence>
<gene>
    <name evidence="8" type="ORF">M011DRAFT_472467</name>
</gene>
<protein>
    <recommendedName>
        <fullName evidence="5">UV excision repair protein RAD23</fullName>
    </recommendedName>
</protein>
<feature type="compositionally biased region" description="Low complexity" evidence="6">
    <location>
        <begin position="1"/>
        <end position="44"/>
    </location>
</feature>
<evidence type="ECO:0000256" key="6">
    <source>
        <dbReference type="SAM" id="MobiDB-lite"/>
    </source>
</evidence>
<keyword evidence="1" id="KW-0677">Repeat</keyword>
<dbReference type="GO" id="GO:0031593">
    <property type="term" value="F:polyubiquitin modification-dependent protein binding"/>
    <property type="evidence" value="ECO:0007669"/>
    <property type="project" value="UniProtKB-UniRule"/>
</dbReference>
<evidence type="ECO:0000313" key="9">
    <source>
        <dbReference type="Proteomes" id="UP000799440"/>
    </source>
</evidence>
<proteinExistence type="inferred from homology"/>
<keyword evidence="3 5" id="KW-0234">DNA repair</keyword>
<dbReference type="SUPFAM" id="SSF46934">
    <property type="entry name" value="UBA-like"/>
    <property type="match status" value="2"/>
</dbReference>
<dbReference type="FunFam" id="1.10.8.10:FF:000003">
    <property type="entry name" value="UV excision repair protein RAD23 homolog"/>
    <property type="match status" value="1"/>
</dbReference>
<dbReference type="AlphaFoldDB" id="A0A6A6UVI2"/>
<dbReference type="PANTHER" id="PTHR10621">
    <property type="entry name" value="UV EXCISION REPAIR PROTEIN RAD23"/>
    <property type="match status" value="1"/>
</dbReference>
<evidence type="ECO:0000313" key="8">
    <source>
        <dbReference type="EMBL" id="KAF2742145.1"/>
    </source>
</evidence>
<dbReference type="OrthoDB" id="419317at2759"/>
<dbReference type="GO" id="GO:0043130">
    <property type="term" value="F:ubiquitin binding"/>
    <property type="evidence" value="ECO:0007669"/>
    <property type="project" value="UniProtKB-UniRule"/>
</dbReference>
<accession>A0A6A6UVI2</accession>
<evidence type="ECO:0000256" key="1">
    <source>
        <dbReference type="ARBA" id="ARBA00022737"/>
    </source>
</evidence>
<dbReference type="GO" id="GO:0005654">
    <property type="term" value="C:nucleoplasm"/>
    <property type="evidence" value="ECO:0007669"/>
    <property type="project" value="TreeGrafter"/>
</dbReference>
<dbReference type="SMART" id="SM00165">
    <property type="entry name" value="UBA"/>
    <property type="match status" value="2"/>
</dbReference>
<keyword evidence="2 5" id="KW-0227">DNA damage</keyword>
<feature type="domain" description="UBA" evidence="7">
    <location>
        <begin position="71"/>
        <end position="111"/>
    </location>
</feature>
<evidence type="ECO:0000256" key="2">
    <source>
        <dbReference type="ARBA" id="ARBA00022763"/>
    </source>
</evidence>
<dbReference type="CDD" id="cd14281">
    <property type="entry name" value="UBA2_Rad23_like"/>
    <property type="match status" value="1"/>
</dbReference>
<evidence type="ECO:0000259" key="7">
    <source>
        <dbReference type="PROSITE" id="PS50030"/>
    </source>
</evidence>
<dbReference type="EMBL" id="MU006614">
    <property type="protein sequence ID" value="KAF2742145.1"/>
    <property type="molecule type" value="Genomic_DNA"/>
</dbReference>
<name>A0A6A6UVI2_9PLEO</name>
<dbReference type="Proteomes" id="UP000799440">
    <property type="component" value="Unassembled WGS sequence"/>
</dbReference>
<dbReference type="GO" id="GO:0005829">
    <property type="term" value="C:cytosol"/>
    <property type="evidence" value="ECO:0007669"/>
    <property type="project" value="TreeGrafter"/>
</dbReference>
<dbReference type="InterPro" id="IPR015360">
    <property type="entry name" value="XPC-bd"/>
</dbReference>
<feature type="region of interest" description="Disordered" evidence="6">
    <location>
        <begin position="1"/>
        <end position="73"/>
    </location>
</feature>
<dbReference type="InterPro" id="IPR004806">
    <property type="entry name" value="Rad23"/>
</dbReference>
<dbReference type="Pfam" id="PF00627">
    <property type="entry name" value="UBA"/>
    <property type="match status" value="2"/>
</dbReference>
<dbReference type="GO" id="GO:0043161">
    <property type="term" value="P:proteasome-mediated ubiquitin-dependent protein catabolic process"/>
    <property type="evidence" value="ECO:0007669"/>
    <property type="project" value="UniProtKB-UniRule"/>
</dbReference>
<dbReference type="FunFam" id="1.10.8.10:FF:000002">
    <property type="entry name" value="UV excision repair protein RAD23 homolog"/>
    <property type="match status" value="1"/>
</dbReference>
<dbReference type="Gene3D" id="1.10.8.10">
    <property type="entry name" value="DNA helicase RuvA subunit, C-terminal domain"/>
    <property type="match status" value="2"/>
</dbReference>
<dbReference type="InterPro" id="IPR009060">
    <property type="entry name" value="UBA-like_sf"/>
</dbReference>
<dbReference type="PRINTS" id="PR01839">
    <property type="entry name" value="RAD23PROTEIN"/>
</dbReference>
<comment type="similarity">
    <text evidence="5">Belongs to the RAD23 family.</text>
</comment>
<keyword evidence="4 5" id="KW-0539">Nucleus</keyword>
<keyword evidence="5" id="KW-0963">Cytoplasm</keyword>
<sequence>MVSKPKPAPAAASSKAAPSTPAPAAVQTPAAPAQSQSSTAAQNPPATPSPAPQAPAEPARFNDPSALAMGGEREAAIANMESMGFARDDIDRAMRAAYFNPDRAVEYLLTGIPDNADQDQRQAPQAEARSATPAQPAAGGDTGASAPAESDAPINLFEAAAQAGQRGGAAARSGATGGAAAGGGLSANSLDFLRNNPQFQQLRQVVQQQPQMLEPILQQVGAGNPQLAQLITSNPDAFLQLLTEDADDDTPLPPGAQAISVTEEEREAIERLCRLGFERDLVIQAYFACDKNEELAANFLFDQPEDDDQ</sequence>
<dbReference type="PROSITE" id="PS50030">
    <property type="entry name" value="UBA"/>
    <property type="match status" value="2"/>
</dbReference>
<reference evidence="8" key="1">
    <citation type="journal article" date="2020" name="Stud. Mycol.">
        <title>101 Dothideomycetes genomes: a test case for predicting lifestyles and emergence of pathogens.</title>
        <authorList>
            <person name="Haridas S."/>
            <person name="Albert R."/>
            <person name="Binder M."/>
            <person name="Bloem J."/>
            <person name="Labutti K."/>
            <person name="Salamov A."/>
            <person name="Andreopoulos B."/>
            <person name="Baker S."/>
            <person name="Barry K."/>
            <person name="Bills G."/>
            <person name="Bluhm B."/>
            <person name="Cannon C."/>
            <person name="Castanera R."/>
            <person name="Culley D."/>
            <person name="Daum C."/>
            <person name="Ezra D."/>
            <person name="Gonzalez J."/>
            <person name="Henrissat B."/>
            <person name="Kuo A."/>
            <person name="Liang C."/>
            <person name="Lipzen A."/>
            <person name="Lutzoni F."/>
            <person name="Magnuson J."/>
            <person name="Mondo S."/>
            <person name="Nolan M."/>
            <person name="Ohm R."/>
            <person name="Pangilinan J."/>
            <person name="Park H.-J."/>
            <person name="Ramirez L."/>
            <person name="Alfaro M."/>
            <person name="Sun H."/>
            <person name="Tritt A."/>
            <person name="Yoshinaga Y."/>
            <person name="Zwiers L.-H."/>
            <person name="Turgeon B."/>
            <person name="Goodwin S."/>
            <person name="Spatafora J."/>
            <person name="Crous P."/>
            <person name="Grigoriev I."/>
        </authorList>
    </citation>
    <scope>NUCLEOTIDE SEQUENCE</scope>
    <source>
        <strain evidence="8">CBS 119925</strain>
    </source>
</reference>
<dbReference type="SMART" id="SM00727">
    <property type="entry name" value="STI1"/>
    <property type="match status" value="1"/>
</dbReference>